<dbReference type="InterPro" id="IPR034122">
    <property type="entry name" value="Retropepsin-like_bacterial"/>
</dbReference>
<name>A0A840CL31_9BACT</name>
<dbReference type="CDD" id="cd05483">
    <property type="entry name" value="retropepsin_like_bacteria"/>
    <property type="match status" value="1"/>
</dbReference>
<keyword evidence="3" id="KW-1185">Reference proteome</keyword>
<keyword evidence="2" id="KW-0378">Hydrolase</keyword>
<dbReference type="EMBL" id="JACIEP010000006">
    <property type="protein sequence ID" value="MBB4036076.1"/>
    <property type="molecule type" value="Genomic_DNA"/>
</dbReference>
<dbReference type="InterPro" id="IPR021109">
    <property type="entry name" value="Peptidase_aspartic_dom_sf"/>
</dbReference>
<dbReference type="Proteomes" id="UP000555103">
    <property type="component" value="Unassembled WGS sequence"/>
</dbReference>
<dbReference type="RefSeq" id="WP_183306991.1">
    <property type="nucleotide sequence ID" value="NZ_JACIEP010000006.1"/>
</dbReference>
<proteinExistence type="predicted"/>
<evidence type="ECO:0000313" key="3">
    <source>
        <dbReference type="Proteomes" id="UP000555103"/>
    </source>
</evidence>
<evidence type="ECO:0000256" key="1">
    <source>
        <dbReference type="SAM" id="SignalP"/>
    </source>
</evidence>
<keyword evidence="1" id="KW-0732">Signal</keyword>
<gene>
    <name evidence="2" type="ORF">GGR21_001977</name>
</gene>
<sequence length="430" mass="48748">MKRVSLFLILIPLILNSRLYAQSPDEKIGTLINNSDYFELDEQYALLKDSIHPMLTIFSEVMLNFSFNNPKETCIYADSLIRNFQQEIGFGNVVSMIMIKSQSLAEMEEYALAADNIKAFTDAASIHMDSATTKSLYDTYRYYDRLRSIPKSQLLRPSADTEIPIDIDTLKVGGNMMYIPVRINGKEERFILDSGCPTSAFFSERMAQKYNVRTVFDSLIVNGTGTGYGRLGFLDSIKVGDMTLKNLLITVVPSNPSVDSIFRVDAVLGQPIMKLAGEIQIYPQKKKVIFPIHHTPLPQSGRNMIIHASHPYIKTYHLDERLIMHFDTGNSSSNLHYNFYEKNKNEIEKLGTKYSRLSGGYGSVGMKEFYRLPSFELKIGNTVFNMKNMEISTEPVFVSQGNENGALGMAFIKLFDKVTVNFDQMFVDVE</sequence>
<keyword evidence="2" id="KW-0645">Protease</keyword>
<dbReference type="GO" id="GO:0008233">
    <property type="term" value="F:peptidase activity"/>
    <property type="evidence" value="ECO:0007669"/>
    <property type="project" value="UniProtKB-KW"/>
</dbReference>
<accession>A0A840CL31</accession>
<dbReference type="GO" id="GO:0006508">
    <property type="term" value="P:proteolysis"/>
    <property type="evidence" value="ECO:0007669"/>
    <property type="project" value="UniProtKB-KW"/>
</dbReference>
<evidence type="ECO:0000313" key="2">
    <source>
        <dbReference type="EMBL" id="MBB4036076.1"/>
    </source>
</evidence>
<reference evidence="2 3" key="1">
    <citation type="submission" date="2020-08" db="EMBL/GenBank/DDBJ databases">
        <title>Genomic Encyclopedia of Type Strains, Phase IV (KMG-IV): sequencing the most valuable type-strain genomes for metagenomic binning, comparative biology and taxonomic classification.</title>
        <authorList>
            <person name="Goeker M."/>
        </authorList>
    </citation>
    <scope>NUCLEOTIDE SEQUENCE [LARGE SCALE GENOMIC DNA]</scope>
    <source>
        <strain evidence="2 3">DSM 104969</strain>
    </source>
</reference>
<comment type="caution">
    <text evidence="2">The sequence shown here is derived from an EMBL/GenBank/DDBJ whole genome shotgun (WGS) entry which is preliminary data.</text>
</comment>
<feature type="signal peptide" evidence="1">
    <location>
        <begin position="1"/>
        <end position="21"/>
    </location>
</feature>
<dbReference type="Gene3D" id="2.40.70.10">
    <property type="entry name" value="Acid Proteases"/>
    <property type="match status" value="2"/>
</dbReference>
<dbReference type="SUPFAM" id="SSF50630">
    <property type="entry name" value="Acid proteases"/>
    <property type="match status" value="1"/>
</dbReference>
<dbReference type="Pfam" id="PF13650">
    <property type="entry name" value="Asp_protease_2"/>
    <property type="match status" value="1"/>
</dbReference>
<protein>
    <submittedName>
        <fullName evidence="2">Putative aspartyl protease</fullName>
    </submittedName>
</protein>
<organism evidence="2 3">
    <name type="scientific">Dysgonomonas hofstadii</name>
    <dbReference type="NCBI Taxonomy" id="637886"/>
    <lineage>
        <taxon>Bacteria</taxon>
        <taxon>Pseudomonadati</taxon>
        <taxon>Bacteroidota</taxon>
        <taxon>Bacteroidia</taxon>
        <taxon>Bacteroidales</taxon>
        <taxon>Dysgonomonadaceae</taxon>
        <taxon>Dysgonomonas</taxon>
    </lineage>
</organism>
<dbReference type="AlphaFoldDB" id="A0A840CL31"/>
<feature type="chain" id="PRO_5032465207" evidence="1">
    <location>
        <begin position="22"/>
        <end position="430"/>
    </location>
</feature>